<reference evidence="1 2" key="1">
    <citation type="submission" date="2015-01" db="EMBL/GenBank/DDBJ databases">
        <title>Erwinia tracheiphila.</title>
        <authorList>
            <person name="Shapiro L.R."/>
        </authorList>
    </citation>
    <scope>NUCLEOTIDE SEQUENCE [LARGE SCALE GENOMIC DNA]</scope>
    <source>
        <strain evidence="1 2">BuffGH</strain>
    </source>
</reference>
<name>A0A0M2KGF6_9GAMM</name>
<comment type="caution">
    <text evidence="1">The sequence shown here is derived from an EMBL/GenBank/DDBJ whole genome shotgun (WGS) entry which is preliminary data.</text>
</comment>
<dbReference type="SUPFAM" id="SSF144059">
    <property type="entry name" value="ImpE-like"/>
    <property type="match status" value="1"/>
</dbReference>
<proteinExistence type="predicted"/>
<dbReference type="InterPro" id="IPR009211">
    <property type="entry name" value="TagJ"/>
</dbReference>
<dbReference type="EMBL" id="JXNU01000003">
    <property type="protein sequence ID" value="KKF36021.1"/>
    <property type="molecule type" value="Genomic_DNA"/>
</dbReference>
<accession>A0A0M2KGF6</accession>
<dbReference type="Pfam" id="PF07024">
    <property type="entry name" value="ImpE"/>
    <property type="match status" value="1"/>
</dbReference>
<keyword evidence="2" id="KW-1185">Reference proteome</keyword>
<dbReference type="STRING" id="65700.SY86_12260"/>
<dbReference type="PIRSF" id="PIRSF029288">
    <property type="entry name" value="SciE_ImpE"/>
    <property type="match status" value="1"/>
</dbReference>
<protein>
    <submittedName>
        <fullName evidence="1">Protein of avirulence locus ImpE</fullName>
    </submittedName>
</protein>
<dbReference type="RefSeq" id="WP_016191079.1">
    <property type="nucleotide sequence ID" value="NZ_CP089932.1"/>
</dbReference>
<evidence type="ECO:0000313" key="1">
    <source>
        <dbReference type="EMBL" id="KKF36021.1"/>
    </source>
</evidence>
<evidence type="ECO:0000313" key="2">
    <source>
        <dbReference type="Proteomes" id="UP000033924"/>
    </source>
</evidence>
<dbReference type="InterPro" id="IPR011990">
    <property type="entry name" value="TPR-like_helical_dom_sf"/>
</dbReference>
<dbReference type="AlphaFoldDB" id="A0A0M2KGF6"/>
<sequence>MCSLNQLMSGVSLAETLNRVENEIKSRTADADLRATFVQLLCLDGNWARALTQLKSWVALNPQAKSTVTLLEQAVQGEIQRTGVFAAGSQPRMPGEAFSWAGCLLAALAADGTGEHEKAAALRAVAFEAATVNPGRVKQENTEHERAVAWLMDGDGRLGPLCELIVNGHYTWLPFAAISELRFQPPASVTDLVWRHTLVRLIDGSEQVCQLPVRYPFDPAADDRIKLGSVTEWTPLDAAGEQFIGHGQKTWLSDENDFPLLGLDVLTFVEADDE</sequence>
<organism evidence="1 2">
    <name type="scientific">Erwinia tracheiphila</name>
    <dbReference type="NCBI Taxonomy" id="65700"/>
    <lineage>
        <taxon>Bacteria</taxon>
        <taxon>Pseudomonadati</taxon>
        <taxon>Pseudomonadota</taxon>
        <taxon>Gammaproteobacteria</taxon>
        <taxon>Enterobacterales</taxon>
        <taxon>Erwiniaceae</taxon>
        <taxon>Erwinia</taxon>
    </lineage>
</organism>
<dbReference type="Proteomes" id="UP000033924">
    <property type="component" value="Unassembled WGS sequence"/>
</dbReference>
<dbReference type="Gene3D" id="1.25.40.10">
    <property type="entry name" value="Tetratricopeptide repeat domain"/>
    <property type="match status" value="1"/>
</dbReference>
<dbReference type="PATRIC" id="fig|65700.7.peg.3092"/>
<gene>
    <name evidence="1" type="ORF">SY86_12260</name>
</gene>